<reference evidence="1 2" key="1">
    <citation type="submission" date="2020-05" db="EMBL/GenBank/DDBJ databases">
        <title>MicrobeNet Type strains.</title>
        <authorList>
            <person name="Nicholson A.C."/>
        </authorList>
    </citation>
    <scope>NUCLEOTIDE SEQUENCE [LARGE SCALE GENOMIC DNA]</scope>
    <source>
        <strain evidence="1 2">JCM 3224</strain>
    </source>
</reference>
<gene>
    <name evidence="1" type="ORF">HLB23_11250</name>
</gene>
<keyword evidence="2" id="KW-1185">Reference proteome</keyword>
<dbReference type="EMBL" id="JABELX010000004">
    <property type="protein sequence ID" value="NNH70430.1"/>
    <property type="molecule type" value="Genomic_DNA"/>
</dbReference>
<dbReference type="AlphaFoldDB" id="A0A849C1V5"/>
<evidence type="ECO:0000313" key="1">
    <source>
        <dbReference type="EMBL" id="NNH70430.1"/>
    </source>
</evidence>
<comment type="caution">
    <text evidence="1">The sequence shown here is derived from an EMBL/GenBank/DDBJ whole genome shotgun (WGS) entry which is preliminary data.</text>
</comment>
<name>A0A849C1V5_9NOCA</name>
<proteinExistence type="predicted"/>
<organism evidence="1 2">
    <name type="scientific">Nocardia uniformis</name>
    <dbReference type="NCBI Taxonomy" id="53432"/>
    <lineage>
        <taxon>Bacteria</taxon>
        <taxon>Bacillati</taxon>
        <taxon>Actinomycetota</taxon>
        <taxon>Actinomycetes</taxon>
        <taxon>Mycobacteriales</taxon>
        <taxon>Nocardiaceae</taxon>
        <taxon>Nocardia</taxon>
    </lineage>
</organism>
<sequence length="114" mass="12201">MAALRAQPQSWPPVVSWGKCWAKIALLTAAAITTAAGRVCGAAILTLTVSLALPTIAAAYPGELVHEGPYPDLGRCQVGHDHAWPMRVVSECREGNFDNKGYGWYFDYTQPAGA</sequence>
<dbReference type="RefSeq" id="WP_067526734.1">
    <property type="nucleotide sequence ID" value="NZ_JABELX010000004.1"/>
</dbReference>
<accession>A0A849C1V5</accession>
<dbReference type="Proteomes" id="UP000586827">
    <property type="component" value="Unassembled WGS sequence"/>
</dbReference>
<evidence type="ECO:0000313" key="2">
    <source>
        <dbReference type="Proteomes" id="UP000586827"/>
    </source>
</evidence>
<protein>
    <submittedName>
        <fullName evidence="1">Uncharacterized protein</fullName>
    </submittedName>
</protein>